<accession>A0ACB7TBR9</accession>
<reference evidence="1" key="1">
    <citation type="submission" date="2020-05" db="EMBL/GenBank/DDBJ databases">
        <title>Large-scale comparative analyses of tick genomes elucidate their genetic diversity and vector capacities.</title>
        <authorList>
            <person name="Jia N."/>
            <person name="Wang J."/>
            <person name="Shi W."/>
            <person name="Du L."/>
            <person name="Sun Y."/>
            <person name="Zhan W."/>
            <person name="Jiang J."/>
            <person name="Wang Q."/>
            <person name="Zhang B."/>
            <person name="Ji P."/>
            <person name="Sakyi L.B."/>
            <person name="Cui X."/>
            <person name="Yuan T."/>
            <person name="Jiang B."/>
            <person name="Yang W."/>
            <person name="Lam T.T.-Y."/>
            <person name="Chang Q."/>
            <person name="Ding S."/>
            <person name="Wang X."/>
            <person name="Zhu J."/>
            <person name="Ruan X."/>
            <person name="Zhao L."/>
            <person name="Wei J."/>
            <person name="Que T."/>
            <person name="Du C."/>
            <person name="Cheng J."/>
            <person name="Dai P."/>
            <person name="Han X."/>
            <person name="Huang E."/>
            <person name="Gao Y."/>
            <person name="Liu J."/>
            <person name="Shao H."/>
            <person name="Ye R."/>
            <person name="Li L."/>
            <person name="Wei W."/>
            <person name="Wang X."/>
            <person name="Wang C."/>
            <person name="Yang T."/>
            <person name="Huo Q."/>
            <person name="Li W."/>
            <person name="Guo W."/>
            <person name="Chen H."/>
            <person name="Zhou L."/>
            <person name="Ni X."/>
            <person name="Tian J."/>
            <person name="Zhou Y."/>
            <person name="Sheng Y."/>
            <person name="Liu T."/>
            <person name="Pan Y."/>
            <person name="Xia L."/>
            <person name="Li J."/>
            <person name="Zhao F."/>
            <person name="Cao W."/>
        </authorList>
    </citation>
    <scope>NUCLEOTIDE SEQUENCE</scope>
    <source>
        <strain evidence="1">Hyas-2018</strain>
    </source>
</reference>
<comment type="caution">
    <text evidence="1">The sequence shown here is derived from an EMBL/GenBank/DDBJ whole genome shotgun (WGS) entry which is preliminary data.</text>
</comment>
<sequence>MSNLEREVESYVGEPRVPCTGNGGNGCKLLEHRTSVNQILLEAGLEIREDDRHPGGLRMAVTHISVCNSPVWDEPRAWLNNQSLKLARNLIFHHCCFTAIETYSTVPWPYWMRQALRRSCALKSFTVHLVLRVDAHQNDHQDIFRLLYSLKSPVELVFEMAPSTLHTTRVPIRGKIPEKTLRHMTTLRAENLIITPPNARAFLCVLLDNHTITDLGVHACVFRRLPRDSGALFALYLTRRRAALKKLTLADFHCCGDQALWMRLIPALSEMTALEELDVHVSLELEI</sequence>
<proteinExistence type="predicted"/>
<protein>
    <submittedName>
        <fullName evidence="1">Uncharacterized protein</fullName>
    </submittedName>
</protein>
<dbReference type="Proteomes" id="UP000821845">
    <property type="component" value="Chromosome 10"/>
</dbReference>
<gene>
    <name evidence="1" type="ORF">HPB50_024791</name>
</gene>
<keyword evidence="2" id="KW-1185">Reference proteome</keyword>
<name>A0ACB7TBR9_HYAAI</name>
<organism evidence="1 2">
    <name type="scientific">Hyalomma asiaticum</name>
    <name type="common">Tick</name>
    <dbReference type="NCBI Taxonomy" id="266040"/>
    <lineage>
        <taxon>Eukaryota</taxon>
        <taxon>Metazoa</taxon>
        <taxon>Ecdysozoa</taxon>
        <taxon>Arthropoda</taxon>
        <taxon>Chelicerata</taxon>
        <taxon>Arachnida</taxon>
        <taxon>Acari</taxon>
        <taxon>Parasitiformes</taxon>
        <taxon>Ixodida</taxon>
        <taxon>Ixodoidea</taxon>
        <taxon>Ixodidae</taxon>
        <taxon>Hyalomminae</taxon>
        <taxon>Hyalomma</taxon>
    </lineage>
</organism>
<evidence type="ECO:0000313" key="2">
    <source>
        <dbReference type="Proteomes" id="UP000821845"/>
    </source>
</evidence>
<evidence type="ECO:0000313" key="1">
    <source>
        <dbReference type="EMBL" id="KAH6943604.1"/>
    </source>
</evidence>
<dbReference type="EMBL" id="CM023490">
    <property type="protein sequence ID" value="KAH6943604.1"/>
    <property type="molecule type" value="Genomic_DNA"/>
</dbReference>